<dbReference type="OrthoDB" id="9805504at2"/>
<reference evidence="4" key="1">
    <citation type="submission" date="2017-09" db="EMBL/GenBank/DDBJ databases">
        <authorList>
            <person name="Varghese N."/>
            <person name="Submissions S."/>
        </authorList>
    </citation>
    <scope>NUCLEOTIDE SEQUENCE [LARGE SCALE GENOMIC DNA]</scope>
    <source>
        <strain evidence="4">C7</strain>
    </source>
</reference>
<feature type="chain" id="PRO_5013265537" evidence="1">
    <location>
        <begin position="18"/>
        <end position="207"/>
    </location>
</feature>
<dbReference type="AlphaFoldDB" id="A0A2C9CS94"/>
<organism evidence="3 4">
    <name type="scientific">Pontivivens marinum</name>
    <dbReference type="NCBI Taxonomy" id="1690039"/>
    <lineage>
        <taxon>Bacteria</taxon>
        <taxon>Pseudomonadati</taxon>
        <taxon>Pseudomonadota</taxon>
        <taxon>Alphaproteobacteria</taxon>
        <taxon>Rhodobacterales</taxon>
        <taxon>Paracoccaceae</taxon>
        <taxon>Pontivivens</taxon>
    </lineage>
</organism>
<keyword evidence="3" id="KW-0255">Endonuclease</keyword>
<dbReference type="RefSeq" id="WP_097929774.1">
    <property type="nucleotide sequence ID" value="NZ_OCTN01000003.1"/>
</dbReference>
<dbReference type="Gene3D" id="2.40.50.90">
    <property type="match status" value="1"/>
</dbReference>
<evidence type="ECO:0000259" key="2">
    <source>
        <dbReference type="PROSITE" id="PS50830"/>
    </source>
</evidence>
<dbReference type="InterPro" id="IPR016071">
    <property type="entry name" value="Staphylococal_nuclease_OB-fold"/>
</dbReference>
<proteinExistence type="predicted"/>
<keyword evidence="4" id="KW-1185">Reference proteome</keyword>
<dbReference type="PROSITE" id="PS50830">
    <property type="entry name" value="TNASE_3"/>
    <property type="match status" value="1"/>
</dbReference>
<evidence type="ECO:0000313" key="3">
    <source>
        <dbReference type="EMBL" id="SOH94226.1"/>
    </source>
</evidence>
<name>A0A2C9CS94_9RHOB</name>
<dbReference type="Proteomes" id="UP000220034">
    <property type="component" value="Unassembled WGS sequence"/>
</dbReference>
<keyword evidence="1" id="KW-0732">Signal</keyword>
<evidence type="ECO:0000313" key="4">
    <source>
        <dbReference type="Proteomes" id="UP000220034"/>
    </source>
</evidence>
<dbReference type="SMART" id="SM00318">
    <property type="entry name" value="SNc"/>
    <property type="match status" value="1"/>
</dbReference>
<gene>
    <name evidence="3" type="ORF">SAMN06273572_103257</name>
</gene>
<feature type="domain" description="TNase-like" evidence="2">
    <location>
        <begin position="26"/>
        <end position="137"/>
    </location>
</feature>
<accession>A0A2C9CS94</accession>
<dbReference type="GO" id="GO:0004519">
    <property type="term" value="F:endonuclease activity"/>
    <property type="evidence" value="ECO:0007669"/>
    <property type="project" value="UniProtKB-KW"/>
</dbReference>
<keyword evidence="3" id="KW-0378">Hydrolase</keyword>
<protein>
    <submittedName>
        <fullName evidence="3">Endonuclease YncB, thermonuclease family</fullName>
    </submittedName>
</protein>
<dbReference type="InterPro" id="IPR035437">
    <property type="entry name" value="SNase_OB-fold_sf"/>
</dbReference>
<dbReference type="EMBL" id="OCTN01000003">
    <property type="protein sequence ID" value="SOH94226.1"/>
    <property type="molecule type" value="Genomic_DNA"/>
</dbReference>
<sequence length="207" mass="22258">MFKLIAAALLFALPVAADTVSGYPTVVDGDTIHFADDKVRLAGMDAPERHQMCGDEACGVIATTTLANLIGNDVVTCLLNGGQTYDRIAGTCSTARVTDLGGAMVVAGYAMDEPRYQPDYTALAAHAERDNRGMWANPVQAGWEWRAAQIISPPHDADCDIKGNISASGRIYHVPGSRHYDRTSINSSERWFCSIAEAEAAGWRAPR</sequence>
<evidence type="ECO:0000256" key="1">
    <source>
        <dbReference type="SAM" id="SignalP"/>
    </source>
</evidence>
<dbReference type="Pfam" id="PF00565">
    <property type="entry name" value="SNase"/>
    <property type="match status" value="1"/>
</dbReference>
<dbReference type="SUPFAM" id="SSF50199">
    <property type="entry name" value="Staphylococcal nuclease"/>
    <property type="match status" value="1"/>
</dbReference>
<feature type="signal peptide" evidence="1">
    <location>
        <begin position="1"/>
        <end position="17"/>
    </location>
</feature>
<keyword evidence="3" id="KW-0540">Nuclease</keyword>